<dbReference type="GO" id="GO:0004672">
    <property type="term" value="F:protein kinase activity"/>
    <property type="evidence" value="ECO:0007669"/>
    <property type="project" value="InterPro"/>
</dbReference>
<gene>
    <name evidence="2" type="ORF">Val02_20840</name>
</gene>
<reference evidence="2" key="1">
    <citation type="submission" date="2021-01" db="EMBL/GenBank/DDBJ databases">
        <title>Whole genome shotgun sequence of Virgisporangium aliadipatigenens NBRC 105644.</title>
        <authorList>
            <person name="Komaki H."/>
            <person name="Tamura T."/>
        </authorList>
    </citation>
    <scope>NUCLEOTIDE SEQUENCE</scope>
    <source>
        <strain evidence="2">NBRC 105644</strain>
    </source>
</reference>
<feature type="domain" description="Protein kinase" evidence="1">
    <location>
        <begin position="12"/>
        <end position="284"/>
    </location>
</feature>
<sequence length="312" mass="35083">MKRSTVRAVSDLGPLDKLDEGGQGKVFRLSNRPGVLFKQYLPTVPVDVGRLAALIEAGRSMPTNDRAYLRQRSAMPTELVRDDSGRCAGFLMNAAPEEFWAEVGKNVKLLELQYLAFPPKAKWSSIELLDLEERLVYLQDVARLFDTLHRNELVIGDVSARNLLWKRDPVPSVFLIDCDGIRRVGNNSAIPTVETPDWDDPTIDDQYASVDSDRYKLALVILRVLLQRPKARPEDAVDDPFLERSPVPRQARELLARVSSDGSEPRPTAAEWLSALEGRDRITLPKLPAARRSRVGFIKPAARPVIRLSKRQ</sequence>
<dbReference type="RefSeq" id="WP_203898743.1">
    <property type="nucleotide sequence ID" value="NZ_BOPF01000006.1"/>
</dbReference>
<comment type="caution">
    <text evidence="2">The sequence shown here is derived from an EMBL/GenBank/DDBJ whole genome shotgun (WGS) entry which is preliminary data.</text>
</comment>
<evidence type="ECO:0000313" key="2">
    <source>
        <dbReference type="EMBL" id="GIJ45198.1"/>
    </source>
</evidence>
<dbReference type="Proteomes" id="UP000619260">
    <property type="component" value="Unassembled WGS sequence"/>
</dbReference>
<dbReference type="InterPro" id="IPR000719">
    <property type="entry name" value="Prot_kinase_dom"/>
</dbReference>
<proteinExistence type="predicted"/>
<dbReference type="InterPro" id="IPR011009">
    <property type="entry name" value="Kinase-like_dom_sf"/>
</dbReference>
<dbReference type="SUPFAM" id="SSF56112">
    <property type="entry name" value="Protein kinase-like (PK-like)"/>
    <property type="match status" value="1"/>
</dbReference>
<dbReference type="Gene3D" id="1.10.510.10">
    <property type="entry name" value="Transferase(Phosphotransferase) domain 1"/>
    <property type="match status" value="1"/>
</dbReference>
<protein>
    <recommendedName>
        <fullName evidence="1">Protein kinase domain-containing protein</fullName>
    </recommendedName>
</protein>
<name>A0A8J3YJC4_9ACTN</name>
<evidence type="ECO:0000313" key="3">
    <source>
        <dbReference type="Proteomes" id="UP000619260"/>
    </source>
</evidence>
<dbReference type="GO" id="GO:0005524">
    <property type="term" value="F:ATP binding"/>
    <property type="evidence" value="ECO:0007669"/>
    <property type="project" value="InterPro"/>
</dbReference>
<evidence type="ECO:0000259" key="1">
    <source>
        <dbReference type="PROSITE" id="PS50011"/>
    </source>
</evidence>
<organism evidence="2 3">
    <name type="scientific">Virgisporangium aliadipatigenens</name>
    <dbReference type="NCBI Taxonomy" id="741659"/>
    <lineage>
        <taxon>Bacteria</taxon>
        <taxon>Bacillati</taxon>
        <taxon>Actinomycetota</taxon>
        <taxon>Actinomycetes</taxon>
        <taxon>Micromonosporales</taxon>
        <taxon>Micromonosporaceae</taxon>
        <taxon>Virgisporangium</taxon>
    </lineage>
</organism>
<keyword evidence="3" id="KW-1185">Reference proteome</keyword>
<accession>A0A8J3YJC4</accession>
<dbReference type="PROSITE" id="PS50011">
    <property type="entry name" value="PROTEIN_KINASE_DOM"/>
    <property type="match status" value="1"/>
</dbReference>
<dbReference type="AlphaFoldDB" id="A0A8J3YJC4"/>
<dbReference type="EMBL" id="BOPF01000006">
    <property type="protein sequence ID" value="GIJ45198.1"/>
    <property type="molecule type" value="Genomic_DNA"/>
</dbReference>